<keyword evidence="4" id="KW-1185">Reference proteome</keyword>
<evidence type="ECO:0000313" key="3">
    <source>
        <dbReference type="EMBL" id="KYP79155.1"/>
    </source>
</evidence>
<dbReference type="Gramene" id="C.cajan_39365.t">
    <property type="protein sequence ID" value="C.cajan_39365.t.cds1"/>
    <property type="gene ID" value="C.cajan_39365"/>
</dbReference>
<dbReference type="SUPFAM" id="SSF56672">
    <property type="entry name" value="DNA/RNA polymerases"/>
    <property type="match status" value="1"/>
</dbReference>
<dbReference type="AlphaFoldDB" id="A0A151UIM9"/>
<dbReference type="EMBL" id="AGCT01070833">
    <property type="protein sequence ID" value="KYP79155.1"/>
    <property type="molecule type" value="Genomic_DNA"/>
</dbReference>
<sequence length="128" mass="15091">MNDIFYNYMDFTIVYLDDVLDFSKSINQHIEHLNKFINFIKENGLVVSAKKIKVFQTTTRFLGYEIFQGTITPIQRSLEFVDKFPNEIKDKTQLQRFLGCVNYVVDFIPNIRIICAPLYSRLPKNPMP</sequence>
<dbReference type="Gene3D" id="3.30.70.270">
    <property type="match status" value="2"/>
</dbReference>
<reference evidence="3 4" key="1">
    <citation type="journal article" date="2012" name="Nat. Biotechnol.">
        <title>Draft genome sequence of pigeonpea (Cajanus cajan), an orphan legume crop of resource-poor farmers.</title>
        <authorList>
            <person name="Varshney R.K."/>
            <person name="Chen W."/>
            <person name="Li Y."/>
            <person name="Bharti A.K."/>
            <person name="Saxena R.K."/>
            <person name="Schlueter J.A."/>
            <person name="Donoghue M.T."/>
            <person name="Azam S."/>
            <person name="Fan G."/>
            <person name="Whaley A.M."/>
            <person name="Farmer A.D."/>
            <person name="Sheridan J."/>
            <person name="Iwata A."/>
            <person name="Tuteja R."/>
            <person name="Penmetsa R.V."/>
            <person name="Wu W."/>
            <person name="Upadhyaya H.D."/>
            <person name="Yang S.P."/>
            <person name="Shah T."/>
            <person name="Saxena K.B."/>
            <person name="Michael T."/>
            <person name="McCombie W.R."/>
            <person name="Yang B."/>
            <person name="Zhang G."/>
            <person name="Yang H."/>
            <person name="Wang J."/>
            <person name="Spillane C."/>
            <person name="Cook D.R."/>
            <person name="May G.D."/>
            <person name="Xu X."/>
            <person name="Jackson S.A."/>
        </authorList>
    </citation>
    <scope>NUCLEOTIDE SEQUENCE [LARGE SCALE GENOMIC DNA]</scope>
    <source>
        <strain evidence="4">cv. Asha</strain>
    </source>
</reference>
<dbReference type="OMA" id="NYVIDIY"/>
<dbReference type="Gramene" id="C.cajan_48337.t">
    <property type="protein sequence ID" value="C.cajan_48337.t.cds1"/>
    <property type="gene ID" value="C.cajan_48337"/>
</dbReference>
<accession>A0A151UIM9</accession>
<dbReference type="InterPro" id="IPR043502">
    <property type="entry name" value="DNA/RNA_pol_sf"/>
</dbReference>
<evidence type="ECO:0000313" key="2">
    <source>
        <dbReference type="EMBL" id="KYP43343.1"/>
    </source>
</evidence>
<dbReference type="InterPro" id="IPR000477">
    <property type="entry name" value="RT_dom"/>
</dbReference>
<protein>
    <submittedName>
        <fullName evidence="3">Enzymatic polyprotein</fullName>
    </submittedName>
</protein>
<dbReference type="PROSITE" id="PS50878">
    <property type="entry name" value="RT_POL"/>
    <property type="match status" value="1"/>
</dbReference>
<dbReference type="InterPro" id="IPR043128">
    <property type="entry name" value="Rev_trsase/Diguanyl_cyclase"/>
</dbReference>
<dbReference type="PANTHER" id="PTHR33064">
    <property type="entry name" value="POL PROTEIN"/>
    <property type="match status" value="1"/>
</dbReference>
<dbReference type="InterPro" id="IPR051320">
    <property type="entry name" value="Viral_Replic_Matur_Polypro"/>
</dbReference>
<dbReference type="Pfam" id="PF00078">
    <property type="entry name" value="RVT_1"/>
    <property type="match status" value="1"/>
</dbReference>
<gene>
    <name evidence="2" type="ORF">KK1_035212</name>
    <name evidence="3" type="ORF">KK1_049603</name>
</gene>
<organism evidence="3 4">
    <name type="scientific">Cajanus cajan</name>
    <name type="common">Pigeon pea</name>
    <name type="synonym">Cajanus indicus</name>
    <dbReference type="NCBI Taxonomy" id="3821"/>
    <lineage>
        <taxon>Eukaryota</taxon>
        <taxon>Viridiplantae</taxon>
        <taxon>Streptophyta</taxon>
        <taxon>Embryophyta</taxon>
        <taxon>Tracheophyta</taxon>
        <taxon>Spermatophyta</taxon>
        <taxon>Magnoliopsida</taxon>
        <taxon>eudicotyledons</taxon>
        <taxon>Gunneridae</taxon>
        <taxon>Pentapetalae</taxon>
        <taxon>rosids</taxon>
        <taxon>fabids</taxon>
        <taxon>Fabales</taxon>
        <taxon>Fabaceae</taxon>
        <taxon>Papilionoideae</taxon>
        <taxon>50 kb inversion clade</taxon>
        <taxon>NPAAA clade</taxon>
        <taxon>indigoferoid/millettioid clade</taxon>
        <taxon>Phaseoleae</taxon>
        <taxon>Cajanus</taxon>
    </lineage>
</organism>
<feature type="domain" description="Reverse transcriptase" evidence="1">
    <location>
        <begin position="1"/>
        <end position="66"/>
    </location>
</feature>
<name>A0A151UIM9_CAJCA</name>
<dbReference type="PANTHER" id="PTHR33064:SF37">
    <property type="entry name" value="RIBONUCLEASE H"/>
    <property type="match status" value="1"/>
</dbReference>
<dbReference type="EMBL" id="KQ483671">
    <property type="protein sequence ID" value="KYP43343.1"/>
    <property type="molecule type" value="Genomic_DNA"/>
</dbReference>
<evidence type="ECO:0000259" key="1">
    <source>
        <dbReference type="PROSITE" id="PS50878"/>
    </source>
</evidence>
<proteinExistence type="predicted"/>
<evidence type="ECO:0000313" key="4">
    <source>
        <dbReference type="Proteomes" id="UP000075243"/>
    </source>
</evidence>
<dbReference type="Proteomes" id="UP000075243">
    <property type="component" value="Unassembled WGS sequence"/>
</dbReference>